<evidence type="ECO:0000259" key="3">
    <source>
        <dbReference type="PROSITE" id="PS50053"/>
    </source>
</evidence>
<feature type="domain" description="MHD2" evidence="4">
    <location>
        <begin position="1660"/>
        <end position="1780"/>
    </location>
</feature>
<proteinExistence type="predicted"/>
<feature type="region of interest" description="Disordered" evidence="1">
    <location>
        <begin position="146"/>
        <end position="168"/>
    </location>
</feature>
<dbReference type="InterPro" id="IPR000008">
    <property type="entry name" value="C2_dom"/>
</dbReference>
<dbReference type="Gene3D" id="1.20.58.1100">
    <property type="match status" value="1"/>
</dbReference>
<dbReference type="InParanoid" id="F0ZEW6"/>
<dbReference type="GO" id="GO:0005886">
    <property type="term" value="C:plasma membrane"/>
    <property type="evidence" value="ECO:0000318"/>
    <property type="project" value="GO_Central"/>
</dbReference>
<dbReference type="PANTHER" id="PTHR23319">
    <property type="entry name" value="GRAM DOMAIN CONTAINING 1B, ISOFORM E"/>
    <property type="match status" value="1"/>
</dbReference>
<dbReference type="CDD" id="cd00030">
    <property type="entry name" value="C2"/>
    <property type="match status" value="1"/>
</dbReference>
<feature type="compositionally biased region" description="Low complexity" evidence="1">
    <location>
        <begin position="328"/>
        <end position="337"/>
    </location>
</feature>
<evidence type="ECO:0008006" key="7">
    <source>
        <dbReference type="Google" id="ProtNLM"/>
    </source>
</evidence>
<reference evidence="6" key="1">
    <citation type="journal article" date="2011" name="Genome Biol.">
        <title>Comparative genomics of the social amoebae Dictyostelium discoideum and Dictyostelium purpureum.</title>
        <authorList>
            <consortium name="US DOE Joint Genome Institute (JGI-PGF)"/>
            <person name="Sucgang R."/>
            <person name="Kuo A."/>
            <person name="Tian X."/>
            <person name="Salerno W."/>
            <person name="Parikh A."/>
            <person name="Feasley C.L."/>
            <person name="Dalin E."/>
            <person name="Tu H."/>
            <person name="Huang E."/>
            <person name="Barry K."/>
            <person name="Lindquist E."/>
            <person name="Shapiro H."/>
            <person name="Bruce D."/>
            <person name="Schmutz J."/>
            <person name="Salamov A."/>
            <person name="Fey P."/>
            <person name="Gaudet P."/>
            <person name="Anjard C."/>
            <person name="Babu M.M."/>
            <person name="Basu S."/>
            <person name="Bushmanova Y."/>
            <person name="van der Wel H."/>
            <person name="Katoh-Kurasawa M."/>
            <person name="Dinh C."/>
            <person name="Coutinho P.M."/>
            <person name="Saito T."/>
            <person name="Elias M."/>
            <person name="Schaap P."/>
            <person name="Kay R.R."/>
            <person name="Henrissat B."/>
            <person name="Eichinger L."/>
            <person name="Rivero F."/>
            <person name="Putnam N.H."/>
            <person name="West C.M."/>
            <person name="Loomis W.F."/>
            <person name="Chisholm R.L."/>
            <person name="Shaulsky G."/>
            <person name="Strassmann J.E."/>
            <person name="Queller D.C."/>
            <person name="Kuspa A."/>
            <person name="Grigoriev I.V."/>
        </authorList>
    </citation>
    <scope>NUCLEOTIDE SEQUENCE [LARGE SCALE GENOMIC DNA]</scope>
    <source>
        <strain evidence="6">QSDP1</strain>
    </source>
</reference>
<protein>
    <recommendedName>
        <fullName evidence="7">C2 domain-containing protein</fullName>
    </recommendedName>
</protein>
<dbReference type="InterPro" id="IPR051482">
    <property type="entry name" value="Cholesterol_transport"/>
</dbReference>
<feature type="region of interest" description="Disordered" evidence="1">
    <location>
        <begin position="372"/>
        <end position="431"/>
    </location>
</feature>
<dbReference type="EMBL" id="GL870998">
    <property type="protein sequence ID" value="EGC37480.1"/>
    <property type="molecule type" value="Genomic_DNA"/>
</dbReference>
<feature type="domain" description="Ubiquitin-like" evidence="3">
    <location>
        <begin position="630"/>
        <end position="710"/>
    </location>
</feature>
<feature type="compositionally biased region" description="Acidic residues" evidence="1">
    <location>
        <begin position="315"/>
        <end position="327"/>
    </location>
</feature>
<dbReference type="eggNOG" id="ENOG502RF0K">
    <property type="taxonomic scope" value="Eukaryota"/>
</dbReference>
<sequence>MKERLLVSVTSGKYLKKKKQWVLVKLKLHGSKYKTKYVNGGEDVVFQKETFIFEVNEEVYPAGEMEIMVETWEMLSSGESFAFATVPLAPITAEIRTNIANGVNPANHSNHQKIYLEGFDEKPPSPTPTLAPSSLDKVIILKNKKQQQNDLNTSNSSNKSSSNNKDEENEEKVMCIILNFELVPENDSTTMKSLPLMFRWFPELPHNEQVISECYCTKQAKKMVGMSHSGTMYITQGYIGFRSPSHLAKNKKLLISFKDIKSIKKKIGSFYLPNAIQIRTGKKKYVFASFIHRSKAYKVLTSQWTLNGGGNNANDIEEDDDSNDDESNLSSLSTSVLNEEEDEEISMINNGHHQHSSNNPLNQQQLVRNLSPLPKSSQSSSSANPTNLAGSGTKKRSLSISLQAPSPNQLNSSPSRGTPTNPDTKDSFLPTTASTNIKISIEIEDYQILGCTSIITISVSNDSLVKDLLEKLKSKLFTNSNLSYEDQQQYILAKSKNKKSKRSSKRIMYSIDQLIDINSNNNNNGTDNNSKAPPSPQLSSDRGSINNIINNINNKDMIIPTRSVTLSHRGVKSNQINSSPSLSSTGGEKKFYILENEKVLSSYFSSSLTSPATTSSELLYFKKQIPVKEINLIFELVEDKLKTIKLILSVDTKISDIYREVSNYNSHKIYAEEYYFYLPKNSERGIVLQKEKTLRDYNITKSNSLIQVVKIPPFKSFIDKFKYFDKNDRNLLYELVQCCFSNSLPLMKPQDIENPQDFLDKLQQKLNIDDIEARTITKNLLINSSYRDEGILVELKSRMESLLLDANPYYSEFTFEKKELYETWKSIEINNLTRVMRSVIFKEDFIGFLFINVLEAENLKLNSNQQGVNCYLVLSSGEKLVKTTTIMQETDPIWSESFIIKIKKPRSKLEILVMNSVGNGKDDECIGIIELSIKDHFEDQLELHKDHWFNITSIHGTGRVHLSFEYQYQFQEYNKYLINVPKRQEVLKSSESLSNNTNPADNPTSSINNQHRCTVLHAPLYTQLLNFILERQEDFKLSKFKFSPLSSKRHSSSSTTPKFINPFDDTTNDDKEEDVWILGSFKMLLNQYSIRYGLSKSTTLAIQLSIMSERYSTEMKPSLASSTTALSNYSKNYIIELEEVLESIYQISTGDDLDNIFLKSEITTINSSVLPLMEQIKYTVGRYMESFPGNKPRGALKSLVNSLHFIIKIINFHNSEAPQLNFNQLLTKTIMVEQKKKFEENIAAMGFLQLDLQSKIKLISEISLMLVELIGIIQEEVNSTLKYEGSFPIDVKITCDLIDCWGSCILAVMEDFCSWAPYHPNILVLVKRILDYHNFTKSISMERFKPMPLKQLFVTYVYKLLKEIKSNLSRLCTNSIKKDDKRTLASITLGHSSSFIEFFNACDQSLKDFDSLMWLPDSFSFVQLLEVIASEVVHYVSDLKKEFEHYILHTEIESGDRPVLFTLNVEPCIIYNNIEQSIKKLEHLSQVINTNLSNNIKERKKQGETQQMDRTTKQCVEDSFKLCLDDTMKFINQTIQDLEDFLVIRIKNYLFYCFSSILFSEPLVLKNSHFTEPVVPSDQVEIVATNNGLEGGSLSTSYNSGNNTPTSTTGISSPIQQPPTQFVSIQSSQSNSSGSLMEGLSTSNSNNSVNPAKINARYEKMILSQIKEFLTPKIEELYGKLREQLFKPFIKKLWCQIVEELQYLFIQRPKEKILPFHKANIVILNFDQIAIVNSVLKELIVLFHRGGSGIATPILEEKLQPLRLLISLSEMDSTSLIDTYNQKSFSGTSSSSSSKPQPTKELVISVLATRVDFDKEARTFVNKINGVDEKPLVVDGTNVDISEIKVIPETEFIIDKYHCSYNGQLGLLIISSRYLGFHNLLRQVGVSIGNKISVALLNIVEVKKIKVALIFNAIQIKTNENKIYNFSGFLDRDTVYNDILHQIKVAQKNINKKQQKIKK</sequence>
<dbReference type="SMART" id="SM00239">
    <property type="entry name" value="C2"/>
    <property type="match status" value="2"/>
</dbReference>
<evidence type="ECO:0000256" key="1">
    <source>
        <dbReference type="SAM" id="MobiDB-lite"/>
    </source>
</evidence>
<feature type="compositionally biased region" description="Low complexity" evidence="1">
    <location>
        <begin position="1624"/>
        <end position="1635"/>
    </location>
</feature>
<dbReference type="OMA" id="VISECYC"/>
<dbReference type="KEGG" id="dpp:DICPUDRAFT_97228"/>
<dbReference type="PROSITE" id="PS51259">
    <property type="entry name" value="MHD2"/>
    <property type="match status" value="1"/>
</dbReference>
<dbReference type="SMART" id="SM00568">
    <property type="entry name" value="GRAM"/>
    <property type="match status" value="2"/>
</dbReference>
<gene>
    <name evidence="5" type="ORF">DICPUDRAFT_97228</name>
</gene>
<dbReference type="SUPFAM" id="SSF49562">
    <property type="entry name" value="C2 domain (Calcium/lipid-binding domain, CaLB)"/>
    <property type="match status" value="2"/>
</dbReference>
<feature type="compositionally biased region" description="Low complexity" evidence="1">
    <location>
        <begin position="518"/>
        <end position="530"/>
    </location>
</feature>
<dbReference type="GeneID" id="10499674"/>
<dbReference type="Proteomes" id="UP000001064">
    <property type="component" value="Unassembled WGS sequence"/>
</dbReference>
<dbReference type="OrthoDB" id="2162691at2759"/>
<dbReference type="GO" id="GO:0032934">
    <property type="term" value="F:sterol binding"/>
    <property type="evidence" value="ECO:0000318"/>
    <property type="project" value="GO_Central"/>
</dbReference>
<dbReference type="Pfam" id="PF00168">
    <property type="entry name" value="C2"/>
    <property type="match status" value="2"/>
</dbReference>
<dbReference type="PROSITE" id="PS50004">
    <property type="entry name" value="C2"/>
    <property type="match status" value="1"/>
</dbReference>
<dbReference type="InterPro" id="IPR000626">
    <property type="entry name" value="Ubiquitin-like_dom"/>
</dbReference>
<dbReference type="GO" id="GO:0120015">
    <property type="term" value="F:sterol transfer activity"/>
    <property type="evidence" value="ECO:0000318"/>
    <property type="project" value="GO_Central"/>
</dbReference>
<feature type="region of interest" description="Disordered" evidence="1">
    <location>
        <begin position="518"/>
        <end position="545"/>
    </location>
</feature>
<dbReference type="Gene3D" id="1.10.357.50">
    <property type="match status" value="1"/>
</dbReference>
<dbReference type="InterPro" id="IPR014772">
    <property type="entry name" value="Munc13_dom-2"/>
</dbReference>
<dbReference type="InterPro" id="IPR004182">
    <property type="entry name" value="GRAM"/>
</dbReference>
<dbReference type="Gene3D" id="2.30.29.30">
    <property type="entry name" value="Pleckstrin-homology domain (PH domain)/Phosphotyrosine-binding domain (PTB)"/>
    <property type="match status" value="2"/>
</dbReference>
<evidence type="ECO:0000313" key="6">
    <source>
        <dbReference type="Proteomes" id="UP000001064"/>
    </source>
</evidence>
<dbReference type="Gene3D" id="2.60.40.150">
    <property type="entry name" value="C2 domain"/>
    <property type="match status" value="2"/>
</dbReference>
<feature type="domain" description="C2" evidence="2">
    <location>
        <begin position="831"/>
        <end position="949"/>
    </location>
</feature>
<dbReference type="VEuPathDB" id="AmoebaDB:DICPUDRAFT_97228"/>
<evidence type="ECO:0000259" key="2">
    <source>
        <dbReference type="PROSITE" id="PS50004"/>
    </source>
</evidence>
<feature type="compositionally biased region" description="Low complexity" evidence="1">
    <location>
        <begin position="152"/>
        <end position="163"/>
    </location>
</feature>
<dbReference type="FunCoup" id="F0ZEW6">
    <property type="interactions" value="43"/>
</dbReference>
<evidence type="ECO:0000259" key="4">
    <source>
        <dbReference type="PROSITE" id="PS51259"/>
    </source>
</evidence>
<feature type="compositionally biased region" description="Low complexity" evidence="1">
    <location>
        <begin position="372"/>
        <end position="388"/>
    </location>
</feature>
<name>F0ZEW6_DICPU</name>
<organism evidence="5 6">
    <name type="scientific">Dictyostelium purpureum</name>
    <name type="common">Slime mold</name>
    <dbReference type="NCBI Taxonomy" id="5786"/>
    <lineage>
        <taxon>Eukaryota</taxon>
        <taxon>Amoebozoa</taxon>
        <taxon>Evosea</taxon>
        <taxon>Eumycetozoa</taxon>
        <taxon>Dictyostelia</taxon>
        <taxon>Dictyosteliales</taxon>
        <taxon>Dictyosteliaceae</taxon>
        <taxon>Dictyostelium</taxon>
    </lineage>
</organism>
<feature type="compositionally biased region" description="Low complexity" evidence="1">
    <location>
        <begin position="1595"/>
        <end position="1615"/>
    </location>
</feature>
<dbReference type="GO" id="GO:0032366">
    <property type="term" value="P:intracellular sterol transport"/>
    <property type="evidence" value="ECO:0000318"/>
    <property type="project" value="GO_Central"/>
</dbReference>
<dbReference type="PANTHER" id="PTHR23319:SF34">
    <property type="entry name" value="C2 DOMAIN-CONTAINING PROTEIN"/>
    <property type="match status" value="1"/>
</dbReference>
<dbReference type="RefSeq" id="XP_003285954.1">
    <property type="nucleotide sequence ID" value="XM_003285906.1"/>
</dbReference>
<keyword evidence="6" id="KW-1185">Reference proteome</keyword>
<dbReference type="Pfam" id="PF02893">
    <property type="entry name" value="GRAM"/>
    <property type="match status" value="2"/>
</dbReference>
<accession>F0ZEW6</accession>
<dbReference type="InterPro" id="IPR035892">
    <property type="entry name" value="C2_domain_sf"/>
</dbReference>
<feature type="region of interest" description="Disordered" evidence="1">
    <location>
        <begin position="308"/>
        <end position="342"/>
    </location>
</feature>
<feature type="region of interest" description="Disordered" evidence="1">
    <location>
        <begin position="1593"/>
        <end position="1648"/>
    </location>
</feature>
<dbReference type="GO" id="GO:0140268">
    <property type="term" value="C:endoplasmic reticulum-plasma membrane contact site"/>
    <property type="evidence" value="ECO:0000318"/>
    <property type="project" value="GO_Central"/>
</dbReference>
<dbReference type="InterPro" id="IPR011993">
    <property type="entry name" value="PH-like_dom_sf"/>
</dbReference>
<evidence type="ECO:0000313" key="5">
    <source>
        <dbReference type="EMBL" id="EGC37480.1"/>
    </source>
</evidence>
<feature type="compositionally biased region" description="Polar residues" evidence="1">
    <location>
        <begin position="398"/>
        <end position="422"/>
    </location>
</feature>
<dbReference type="GO" id="GO:0005789">
    <property type="term" value="C:endoplasmic reticulum membrane"/>
    <property type="evidence" value="ECO:0000318"/>
    <property type="project" value="GO_Central"/>
</dbReference>
<dbReference type="PROSITE" id="PS50053">
    <property type="entry name" value="UBIQUITIN_2"/>
    <property type="match status" value="1"/>
</dbReference>